<dbReference type="Proteomes" id="UP000092024">
    <property type="component" value="Unassembled WGS sequence"/>
</dbReference>
<gene>
    <name evidence="9" type="ORF">A7K91_05530</name>
</gene>
<dbReference type="GO" id="GO:0005886">
    <property type="term" value="C:plasma membrane"/>
    <property type="evidence" value="ECO:0007669"/>
    <property type="project" value="UniProtKB-SubCell"/>
</dbReference>
<feature type="transmembrane region" description="Helical" evidence="8">
    <location>
        <begin position="7"/>
        <end position="31"/>
    </location>
</feature>
<evidence type="ECO:0000256" key="8">
    <source>
        <dbReference type="SAM" id="Phobius"/>
    </source>
</evidence>
<feature type="transmembrane region" description="Helical" evidence="8">
    <location>
        <begin position="158"/>
        <end position="180"/>
    </location>
</feature>
<evidence type="ECO:0000256" key="4">
    <source>
        <dbReference type="ARBA" id="ARBA00022475"/>
    </source>
</evidence>
<dbReference type="STRING" id="1844972.A7K91_05530"/>
<sequence length="366" mass="41019">MRKLNIFIRVCIAILLALGIIYLSSLVPFIFTPLLSFFSIIITPLLISGFFYYLLRPLISYLERKKLNRTISILLLYAISFVLLVFFFIGVWPALKTQLQNLAHNAPYLISSTNKHIDQLMQNELVASWVPEDINISEKITEYLNKGFIWVSNSVTGMFGFLSNFAIVLFTFPIMLFYMLKEGSKFKNSLVRLFPARYREDGRSVLDDIDQALSDFIVGRVIVNVALGVLMYIGFLIIGLPYALLLTVIAVLMNFIPFFGAILSSIPIVIVGLIESPATAIWSLIIILAAQQVQDNLIAPYVFGKKLSIHPLTTIVLVLVGGDIAGIVGFLLVIPVYVIVKIVAVKMYELYIKTRGSKEETPPAQP</sequence>
<dbReference type="PANTHER" id="PTHR21716">
    <property type="entry name" value="TRANSMEMBRANE PROTEIN"/>
    <property type="match status" value="1"/>
</dbReference>
<protein>
    <submittedName>
        <fullName evidence="9">AI-2E family transporter</fullName>
    </submittedName>
</protein>
<evidence type="ECO:0000256" key="5">
    <source>
        <dbReference type="ARBA" id="ARBA00022692"/>
    </source>
</evidence>
<feature type="transmembrane region" description="Helical" evidence="8">
    <location>
        <begin position="221"/>
        <end position="243"/>
    </location>
</feature>
<evidence type="ECO:0000256" key="1">
    <source>
        <dbReference type="ARBA" id="ARBA00004651"/>
    </source>
</evidence>
<evidence type="ECO:0000313" key="9">
    <source>
        <dbReference type="EMBL" id="OBR65026.1"/>
    </source>
</evidence>
<organism evidence="9 10">
    <name type="scientific">Paenibacillus oryzae</name>
    <dbReference type="NCBI Taxonomy" id="1844972"/>
    <lineage>
        <taxon>Bacteria</taxon>
        <taxon>Bacillati</taxon>
        <taxon>Bacillota</taxon>
        <taxon>Bacilli</taxon>
        <taxon>Bacillales</taxon>
        <taxon>Paenibacillaceae</taxon>
        <taxon>Paenibacillus</taxon>
    </lineage>
</organism>
<keyword evidence="3" id="KW-0813">Transport</keyword>
<evidence type="ECO:0000256" key="2">
    <source>
        <dbReference type="ARBA" id="ARBA00009773"/>
    </source>
</evidence>
<evidence type="ECO:0000313" key="10">
    <source>
        <dbReference type="Proteomes" id="UP000092024"/>
    </source>
</evidence>
<dbReference type="RefSeq" id="WP_068684297.1">
    <property type="nucleotide sequence ID" value="NZ_LYPA01000064.1"/>
</dbReference>
<keyword evidence="6 8" id="KW-1133">Transmembrane helix</keyword>
<dbReference type="Pfam" id="PF01594">
    <property type="entry name" value="AI-2E_transport"/>
    <property type="match status" value="1"/>
</dbReference>
<accession>A0A1A5YH91</accession>
<evidence type="ECO:0000256" key="6">
    <source>
        <dbReference type="ARBA" id="ARBA00022989"/>
    </source>
</evidence>
<feature type="transmembrane region" description="Helical" evidence="8">
    <location>
        <begin position="315"/>
        <end position="340"/>
    </location>
</feature>
<keyword evidence="4" id="KW-1003">Cell membrane</keyword>
<keyword evidence="10" id="KW-1185">Reference proteome</keyword>
<name>A0A1A5YH91_9BACL</name>
<evidence type="ECO:0000256" key="7">
    <source>
        <dbReference type="ARBA" id="ARBA00023136"/>
    </source>
</evidence>
<dbReference type="AlphaFoldDB" id="A0A1A5YH91"/>
<dbReference type="PANTHER" id="PTHR21716:SF53">
    <property type="entry name" value="PERMEASE PERM-RELATED"/>
    <property type="match status" value="1"/>
</dbReference>
<dbReference type="EMBL" id="LYPA01000064">
    <property type="protein sequence ID" value="OBR65026.1"/>
    <property type="molecule type" value="Genomic_DNA"/>
</dbReference>
<dbReference type="OrthoDB" id="9793390at2"/>
<feature type="transmembrane region" description="Helical" evidence="8">
    <location>
        <begin position="249"/>
        <end position="274"/>
    </location>
</feature>
<reference evidence="9 10" key="1">
    <citation type="submission" date="2016-05" db="EMBL/GenBank/DDBJ databases">
        <title>Paenibacillus oryzae. sp. nov., isolated from the rice root.</title>
        <authorList>
            <person name="Zhang J."/>
            <person name="Zhang X."/>
        </authorList>
    </citation>
    <scope>NUCLEOTIDE SEQUENCE [LARGE SCALE GENOMIC DNA]</scope>
    <source>
        <strain evidence="9 10">1DrF-4</strain>
    </source>
</reference>
<feature type="transmembrane region" description="Helical" evidence="8">
    <location>
        <begin position="75"/>
        <end position="95"/>
    </location>
</feature>
<evidence type="ECO:0000256" key="3">
    <source>
        <dbReference type="ARBA" id="ARBA00022448"/>
    </source>
</evidence>
<comment type="subcellular location">
    <subcellularLocation>
        <location evidence="1">Cell membrane</location>
        <topology evidence="1">Multi-pass membrane protein</topology>
    </subcellularLocation>
</comment>
<keyword evidence="7 8" id="KW-0472">Membrane</keyword>
<proteinExistence type="inferred from homology"/>
<comment type="similarity">
    <text evidence="2">Belongs to the autoinducer-2 exporter (AI-2E) (TC 2.A.86) family.</text>
</comment>
<keyword evidence="5 8" id="KW-0812">Transmembrane</keyword>
<comment type="caution">
    <text evidence="9">The sequence shown here is derived from an EMBL/GenBank/DDBJ whole genome shotgun (WGS) entry which is preliminary data.</text>
</comment>
<dbReference type="GO" id="GO:0055085">
    <property type="term" value="P:transmembrane transport"/>
    <property type="evidence" value="ECO:0007669"/>
    <property type="project" value="TreeGrafter"/>
</dbReference>
<feature type="transmembrane region" description="Helical" evidence="8">
    <location>
        <begin position="37"/>
        <end position="55"/>
    </location>
</feature>
<dbReference type="InterPro" id="IPR002549">
    <property type="entry name" value="AI-2E-like"/>
</dbReference>